<evidence type="ECO:0000256" key="6">
    <source>
        <dbReference type="SAM" id="Phobius"/>
    </source>
</evidence>
<feature type="transmembrane region" description="Helical" evidence="6">
    <location>
        <begin position="433"/>
        <end position="452"/>
    </location>
</feature>
<evidence type="ECO:0000256" key="5">
    <source>
        <dbReference type="ARBA" id="ARBA00023136"/>
    </source>
</evidence>
<dbReference type="InterPro" id="IPR005016">
    <property type="entry name" value="TDE1/TMS"/>
</dbReference>
<dbReference type="Proteomes" id="UP000011087">
    <property type="component" value="Unassembled WGS sequence"/>
</dbReference>
<protein>
    <recommendedName>
        <fullName evidence="11">Serine incorporator</fullName>
    </recommendedName>
</protein>
<feature type="transmembrane region" description="Helical" evidence="6">
    <location>
        <begin position="392"/>
        <end position="412"/>
    </location>
</feature>
<feature type="chain" id="PRO_5008772126" description="Serine incorporator" evidence="7">
    <location>
        <begin position="17"/>
        <end position="464"/>
    </location>
</feature>
<dbReference type="PaxDb" id="55529-EKX54755"/>
<evidence type="ECO:0000313" key="8">
    <source>
        <dbReference type="EMBL" id="EKX54755.1"/>
    </source>
</evidence>
<dbReference type="OrthoDB" id="5963193at2759"/>
<reference evidence="10" key="2">
    <citation type="submission" date="2012-11" db="EMBL/GenBank/DDBJ databases">
        <authorList>
            <person name="Kuo A."/>
            <person name="Curtis B.A."/>
            <person name="Tanifuji G."/>
            <person name="Burki F."/>
            <person name="Gruber A."/>
            <person name="Irimia M."/>
            <person name="Maruyama S."/>
            <person name="Arias M.C."/>
            <person name="Ball S.G."/>
            <person name="Gile G.H."/>
            <person name="Hirakawa Y."/>
            <person name="Hopkins J.F."/>
            <person name="Rensing S.A."/>
            <person name="Schmutz J."/>
            <person name="Symeonidi A."/>
            <person name="Elias M."/>
            <person name="Eveleigh R.J."/>
            <person name="Herman E.K."/>
            <person name="Klute M.J."/>
            <person name="Nakayama T."/>
            <person name="Obornik M."/>
            <person name="Reyes-Prieto A."/>
            <person name="Armbrust E.V."/>
            <person name="Aves S.J."/>
            <person name="Beiko R.G."/>
            <person name="Coutinho P."/>
            <person name="Dacks J.B."/>
            <person name="Durnford D.G."/>
            <person name="Fast N.M."/>
            <person name="Green B.R."/>
            <person name="Grisdale C."/>
            <person name="Hempe F."/>
            <person name="Henrissat B."/>
            <person name="Hoppner M.P."/>
            <person name="Ishida K.-I."/>
            <person name="Kim E."/>
            <person name="Koreny L."/>
            <person name="Kroth P.G."/>
            <person name="Liu Y."/>
            <person name="Malik S.-B."/>
            <person name="Maier U.G."/>
            <person name="McRose D."/>
            <person name="Mock T."/>
            <person name="Neilson J.A."/>
            <person name="Onodera N.T."/>
            <person name="Poole A.M."/>
            <person name="Pritham E.J."/>
            <person name="Richards T.A."/>
            <person name="Rocap G."/>
            <person name="Roy S.W."/>
            <person name="Sarai C."/>
            <person name="Schaack S."/>
            <person name="Shirato S."/>
            <person name="Slamovits C.H."/>
            <person name="Spencer D.F."/>
            <person name="Suzuki S."/>
            <person name="Worden A.Z."/>
            <person name="Zauner S."/>
            <person name="Barry K."/>
            <person name="Bell C."/>
            <person name="Bharti A.K."/>
            <person name="Crow J.A."/>
            <person name="Grimwood J."/>
            <person name="Kramer R."/>
            <person name="Lindquist E."/>
            <person name="Lucas S."/>
            <person name="Salamov A."/>
            <person name="McFadden G.I."/>
            <person name="Lane C.E."/>
            <person name="Keeling P.J."/>
            <person name="Gray M.W."/>
            <person name="Grigoriev I.V."/>
            <person name="Archibald J.M."/>
        </authorList>
    </citation>
    <scope>NUCLEOTIDE SEQUENCE</scope>
    <source>
        <strain evidence="10">CCMP2712</strain>
    </source>
</reference>
<feature type="transmembrane region" description="Helical" evidence="6">
    <location>
        <begin position="101"/>
        <end position="122"/>
    </location>
</feature>
<evidence type="ECO:0000313" key="10">
    <source>
        <dbReference type="Proteomes" id="UP000011087"/>
    </source>
</evidence>
<feature type="transmembrane region" description="Helical" evidence="6">
    <location>
        <begin position="244"/>
        <end position="263"/>
    </location>
</feature>
<evidence type="ECO:0000256" key="7">
    <source>
        <dbReference type="SAM" id="SignalP"/>
    </source>
</evidence>
<keyword evidence="4 6" id="KW-1133">Transmembrane helix</keyword>
<feature type="transmembrane region" description="Helical" evidence="6">
    <location>
        <begin position="314"/>
        <end position="334"/>
    </location>
</feature>
<dbReference type="PANTHER" id="PTHR10383">
    <property type="entry name" value="SERINE INCORPORATOR"/>
    <property type="match status" value="1"/>
</dbReference>
<organism evidence="8">
    <name type="scientific">Guillardia theta (strain CCMP2712)</name>
    <name type="common">Cryptophyte</name>
    <dbReference type="NCBI Taxonomy" id="905079"/>
    <lineage>
        <taxon>Eukaryota</taxon>
        <taxon>Cryptophyceae</taxon>
        <taxon>Pyrenomonadales</taxon>
        <taxon>Geminigeraceae</taxon>
        <taxon>Guillardia</taxon>
    </lineage>
</organism>
<dbReference type="RefSeq" id="XP_005841735.1">
    <property type="nucleotide sequence ID" value="XM_005841678.1"/>
</dbReference>
<name>L1K2S5_GUITC</name>
<evidence type="ECO:0008006" key="11">
    <source>
        <dbReference type="Google" id="ProtNLM"/>
    </source>
</evidence>
<evidence type="ECO:0000256" key="2">
    <source>
        <dbReference type="ARBA" id="ARBA00006665"/>
    </source>
</evidence>
<feature type="transmembrane region" description="Helical" evidence="6">
    <location>
        <begin position="207"/>
        <end position="232"/>
    </location>
</feature>
<dbReference type="OMA" id="DKHCNPL"/>
<reference evidence="9" key="3">
    <citation type="submission" date="2016-03" db="UniProtKB">
        <authorList>
            <consortium name="EnsemblProtists"/>
        </authorList>
    </citation>
    <scope>IDENTIFICATION</scope>
</reference>
<dbReference type="GO" id="GO:0016020">
    <property type="term" value="C:membrane"/>
    <property type="evidence" value="ECO:0007669"/>
    <property type="project" value="UniProtKB-SubCell"/>
</dbReference>
<comment type="similarity">
    <text evidence="2">Belongs to the TDE1 family.</text>
</comment>
<evidence type="ECO:0000256" key="4">
    <source>
        <dbReference type="ARBA" id="ARBA00022989"/>
    </source>
</evidence>
<keyword evidence="7" id="KW-0732">Signal</keyword>
<feature type="transmembrane region" description="Helical" evidence="6">
    <location>
        <begin position="51"/>
        <end position="67"/>
    </location>
</feature>
<dbReference type="PANTHER" id="PTHR10383:SF9">
    <property type="entry name" value="SERINE INCORPORATOR, ISOFORM F"/>
    <property type="match status" value="1"/>
</dbReference>
<feature type="signal peptide" evidence="7">
    <location>
        <begin position="1"/>
        <end position="16"/>
    </location>
</feature>
<feature type="transmembrane region" description="Helical" evidence="6">
    <location>
        <begin position="168"/>
        <end position="187"/>
    </location>
</feature>
<sequence>MSGLLGSFAACIACQACTCVSSSICTFLCGKLCSGNDSPKQETVVSRTSRLTYFFLFLVVVLATWIFRDKAPESFTGNDIFSKSLNCPSDTKSNGCVARAFVLRLCFATSVFHLTLGLPTIGVNDYSNPRVAFHTALWPIKLAWWAILHFIVFLIPSSFFLGFGWLALIFGILFILVQIILYIEWVYQLNEDWIARDGAENISGPFHIAIMIISFICFGGSVTLTAFMFKWFGTSSTQPEESCGLYLFFISWNLIMFVFLTILSFRATEWVPSTGLLPSTLVAIFMTFKVLNALYSQNTCNSISAASSTGPPEVIGGISIIIAVVLAAYNSVWISKGMDRDGQFWGPTHDSGAQSNDRSVPLVELEAQPTNHMNTDTVEHGESEAPALSGPVGYNVAFFHFAVAFGMCYVAMQLTNWNTEYTVNSIDKSTTSMWIKIVDSWILSLMYGWSMIAPKVLTNRQFEY</sequence>
<feature type="transmembrane region" description="Helical" evidence="6">
    <location>
        <begin position="275"/>
        <end position="294"/>
    </location>
</feature>
<dbReference type="STRING" id="905079.L1K2S5"/>
<dbReference type="Pfam" id="PF03348">
    <property type="entry name" value="Serinc"/>
    <property type="match status" value="1"/>
</dbReference>
<feature type="transmembrane region" description="Helical" evidence="6">
    <location>
        <begin position="142"/>
        <end position="161"/>
    </location>
</feature>
<reference evidence="8 10" key="1">
    <citation type="journal article" date="2012" name="Nature">
        <title>Algal genomes reveal evolutionary mosaicism and the fate of nucleomorphs.</title>
        <authorList>
            <consortium name="DOE Joint Genome Institute"/>
            <person name="Curtis B.A."/>
            <person name="Tanifuji G."/>
            <person name="Burki F."/>
            <person name="Gruber A."/>
            <person name="Irimia M."/>
            <person name="Maruyama S."/>
            <person name="Arias M.C."/>
            <person name="Ball S.G."/>
            <person name="Gile G.H."/>
            <person name="Hirakawa Y."/>
            <person name="Hopkins J.F."/>
            <person name="Kuo A."/>
            <person name="Rensing S.A."/>
            <person name="Schmutz J."/>
            <person name="Symeonidi A."/>
            <person name="Elias M."/>
            <person name="Eveleigh R.J."/>
            <person name="Herman E.K."/>
            <person name="Klute M.J."/>
            <person name="Nakayama T."/>
            <person name="Obornik M."/>
            <person name="Reyes-Prieto A."/>
            <person name="Armbrust E.V."/>
            <person name="Aves S.J."/>
            <person name="Beiko R.G."/>
            <person name="Coutinho P."/>
            <person name="Dacks J.B."/>
            <person name="Durnford D.G."/>
            <person name="Fast N.M."/>
            <person name="Green B.R."/>
            <person name="Grisdale C.J."/>
            <person name="Hempel F."/>
            <person name="Henrissat B."/>
            <person name="Hoppner M.P."/>
            <person name="Ishida K."/>
            <person name="Kim E."/>
            <person name="Koreny L."/>
            <person name="Kroth P.G."/>
            <person name="Liu Y."/>
            <person name="Malik S.B."/>
            <person name="Maier U.G."/>
            <person name="McRose D."/>
            <person name="Mock T."/>
            <person name="Neilson J.A."/>
            <person name="Onodera N.T."/>
            <person name="Poole A.M."/>
            <person name="Pritham E.J."/>
            <person name="Richards T.A."/>
            <person name="Rocap G."/>
            <person name="Roy S.W."/>
            <person name="Sarai C."/>
            <person name="Schaack S."/>
            <person name="Shirato S."/>
            <person name="Slamovits C.H."/>
            <person name="Spencer D.F."/>
            <person name="Suzuki S."/>
            <person name="Worden A.Z."/>
            <person name="Zauner S."/>
            <person name="Barry K."/>
            <person name="Bell C."/>
            <person name="Bharti A.K."/>
            <person name="Crow J.A."/>
            <person name="Grimwood J."/>
            <person name="Kramer R."/>
            <person name="Lindquist E."/>
            <person name="Lucas S."/>
            <person name="Salamov A."/>
            <person name="McFadden G.I."/>
            <person name="Lane C.E."/>
            <person name="Keeling P.J."/>
            <person name="Gray M.W."/>
            <person name="Grigoriev I.V."/>
            <person name="Archibald J.M."/>
        </authorList>
    </citation>
    <scope>NUCLEOTIDE SEQUENCE</scope>
    <source>
        <strain evidence="8 10">CCMP2712</strain>
    </source>
</reference>
<evidence type="ECO:0000256" key="3">
    <source>
        <dbReference type="ARBA" id="ARBA00022692"/>
    </source>
</evidence>
<keyword evidence="10" id="KW-1185">Reference proteome</keyword>
<evidence type="ECO:0000313" key="9">
    <source>
        <dbReference type="EnsemblProtists" id="EKX54755"/>
    </source>
</evidence>
<accession>L1K2S5</accession>
<dbReference type="GeneID" id="17311790"/>
<dbReference type="EMBL" id="JH992966">
    <property type="protein sequence ID" value="EKX54755.1"/>
    <property type="molecule type" value="Genomic_DNA"/>
</dbReference>
<evidence type="ECO:0000256" key="1">
    <source>
        <dbReference type="ARBA" id="ARBA00004141"/>
    </source>
</evidence>
<dbReference type="KEGG" id="gtt:GUITHDRAFT_149851"/>
<comment type="subcellular location">
    <subcellularLocation>
        <location evidence="1">Membrane</location>
        <topology evidence="1">Multi-pass membrane protein</topology>
    </subcellularLocation>
</comment>
<dbReference type="AlphaFoldDB" id="L1K2S5"/>
<dbReference type="eggNOG" id="KOG2592">
    <property type="taxonomic scope" value="Eukaryota"/>
</dbReference>
<keyword evidence="5 6" id="KW-0472">Membrane</keyword>
<gene>
    <name evidence="8" type="ORF">GUITHDRAFT_149851</name>
</gene>
<keyword evidence="3 6" id="KW-0812">Transmembrane</keyword>
<proteinExistence type="inferred from homology"/>
<dbReference type="HOGENOM" id="CLU_029574_5_0_1"/>
<dbReference type="EnsemblProtists" id="EKX54755">
    <property type="protein sequence ID" value="EKX54755"/>
    <property type="gene ID" value="GUITHDRAFT_149851"/>
</dbReference>